<dbReference type="InterPro" id="IPR000276">
    <property type="entry name" value="GPCR_Rhodpsn"/>
</dbReference>
<keyword evidence="16" id="KW-1185">Reference proteome</keyword>
<feature type="transmembrane region" description="Helical" evidence="13">
    <location>
        <begin position="194"/>
        <end position="216"/>
    </location>
</feature>
<dbReference type="Gene3D" id="1.20.1070.10">
    <property type="entry name" value="Rhodopsin 7-helix transmembrane proteins"/>
    <property type="match status" value="6"/>
</dbReference>
<feature type="domain" description="G-protein coupled receptors family 1 profile" evidence="14">
    <location>
        <begin position="984"/>
        <end position="1234"/>
    </location>
</feature>
<name>A0A8J7P1F5_ATRSP</name>
<keyword evidence="12" id="KW-0807">Transducer</keyword>
<keyword evidence="7" id="KW-0297">G-protein coupled receptor</keyword>
<feature type="domain" description="G-protein coupled receptors family 1 profile" evidence="14">
    <location>
        <begin position="748"/>
        <end position="982"/>
    </location>
</feature>
<evidence type="ECO:0000256" key="4">
    <source>
        <dbReference type="ARBA" id="ARBA00022692"/>
    </source>
</evidence>
<feature type="transmembrane region" description="Helical" evidence="13">
    <location>
        <begin position="1084"/>
        <end position="1107"/>
    </location>
</feature>
<feature type="transmembrane region" description="Helical" evidence="13">
    <location>
        <begin position="337"/>
        <end position="357"/>
    </location>
</feature>
<feature type="transmembrane region" description="Helical" evidence="13">
    <location>
        <begin position="630"/>
        <end position="650"/>
    </location>
</feature>
<proteinExistence type="predicted"/>
<evidence type="ECO:0000256" key="7">
    <source>
        <dbReference type="ARBA" id="ARBA00023040"/>
    </source>
</evidence>
<dbReference type="PANTHER" id="PTHR26451:SF871">
    <property type="entry name" value="ODORANT RECEPTOR-RELATED"/>
    <property type="match status" value="1"/>
</dbReference>
<gene>
    <name evidence="15" type="primary">Or52b2_2</name>
    <name evidence="15" type="ORF">GTO95_0010263</name>
</gene>
<evidence type="ECO:0000313" key="16">
    <source>
        <dbReference type="Proteomes" id="UP000736164"/>
    </source>
</evidence>
<dbReference type="Pfam" id="PF13853">
    <property type="entry name" value="7tm_4"/>
    <property type="match status" value="6"/>
</dbReference>
<feature type="transmembrane region" description="Helical" evidence="13">
    <location>
        <begin position="1183"/>
        <end position="1202"/>
    </location>
</feature>
<feature type="transmembrane region" description="Helical" evidence="13">
    <location>
        <begin position="1440"/>
        <end position="1462"/>
    </location>
</feature>
<feature type="transmembrane region" description="Helical" evidence="13">
    <location>
        <begin position="1611"/>
        <end position="1631"/>
    </location>
</feature>
<keyword evidence="6 13" id="KW-1133">Transmembrane helix</keyword>
<dbReference type="GO" id="GO:0005886">
    <property type="term" value="C:plasma membrane"/>
    <property type="evidence" value="ECO:0007669"/>
    <property type="project" value="UniProtKB-SubCell"/>
</dbReference>
<dbReference type="GO" id="GO:0004930">
    <property type="term" value="F:G protein-coupled receptor activity"/>
    <property type="evidence" value="ECO:0007669"/>
    <property type="project" value="UniProtKB-KW"/>
</dbReference>
<evidence type="ECO:0000256" key="13">
    <source>
        <dbReference type="SAM" id="Phobius"/>
    </source>
</evidence>
<keyword evidence="11" id="KW-0325">Glycoprotein</keyword>
<feature type="transmembrane region" description="Helical" evidence="13">
    <location>
        <begin position="1001"/>
        <end position="1021"/>
    </location>
</feature>
<sequence length="1656" mass="190652">MEDSSFTGTFLLTLFGEIENVRFAYFALALFVYFSIIVINLTLTLLIFLEKHLHEPMYIFLCGLSVNSLYGTAGFFPRFLADLLSDTQTITRTACFTQAFIIYSYAISEFSMLTVMAYDRYVAITEPLQYNIIMTPRHISVLMAVAWLYPVFCMGLIIMLSARLPLCGNQIERLYCSNWSIVKLSCVNTTLNNAVGFVISCISSVLPLCFILYSYIKILIVCQKSSKEFKNKALQTCLPHLISLVNYSITVLSEVILNRFETKDMLKIVPVILSLEFLIIPPLLNPLIYAFCLSFFGDMGHSRYFFFFLALLGYCIIILLNLILVLIIFLEKHLHEPMYIFLCGLSVNSLYGTAGFFPRFLADLLSDTHTITRAACFTQAFIIYSYAISELSFLTVMAYDRYVAICRPLDYHSIMTNKNVGKLILLSWLLPLSCISGLISLSARLPLCGSHIEKLYCENWSIVRLSCVPTTLNNVYGYFVILVFVGHVFFILYSYMKLIITCRTSSKDRGKFMQTCVPHMLTLINFTIALLFDTMYSRYGSKDFPQSLRNFLALEFLLIPPLFNPLVYGRRQSLSQRATVTKHNIQYLDTNTTYSTYTFTTRWYQISVHNVIQFAQALKSRRSQEDRSKFMHTCLPHLITFLNFIIATLFDTLNTRFGDQEMSQSLRNLMSVEYLIVPPLFNPIIYGLKLNQIRKKVLRMLFQFKSPTAMENSSDVIVFTLHGLNETQSNKYIFFTFTLLFYLLITFLNLTLIAAVLLEKSLHEPMYIFICNLSVNALYGTAGLYPKLLVDFLSDTHVISYTACIIQIFVIYSYVYCELTNLTVMAFDRYVAICRPLEYHVIMTPLTVTKCLMISWISSLFDLIILILLTIRLPLCGSHIEKLYCENWSVVKLSCVDTTINNVYGYTLIIKYTVKFFLIIYSYILIIKACLTCDKIFLKSIKLVTTMEDPSITLFTLNGLNETKSNKNIFFSFTLIFYLFIIFLNLTLIATIFLEKSLHEPMYIFICNLSVNALYGTAGLYPKLLADFLSDTHVISYSACIIQIFVIYSFVFCELTILTVMAYDRYVAICRPLEYHSVMTPKTVIKFLMISWIFPFCETLIPILLAIRLPLCGSHIDKLYCENWAVVKLSCVDTTLNNVLGYILFLKYFVKFIFIVCSYILIIRACLKSSEGRRRSKFMQTCMPHLISLISFMTTFFFDVMYTRYGARNVPQALRNIMAVEFLVIPPLLNPLIYGLNLAQILGNSSDVIIFTLYGLNETKSTKLLFFAFTLQFYLLVIFLNLTLVATVLLEKSLHEPMYIFICNLRRRVMFIGIVEHLLTELKIGCWKAERLETEAKGTKHFRSELAPRDRSSSSRVDRGESRSHKYVFFFFTLLFYLLIILFNQTLITTILMEKSLHEPMYIFICNLSVNTLYGTAGFYPKLLADFLSDSHVISYTGCLIQAFVIYSSLMCEFTSLSVMAYDRYVAICKPLEYHSIMSALTAGKFVLILWILMFFEAIIPILLTVRLPLCGSHIDKLYCDNWSIVKLSCIDTALNNIYGYVLIIAHILQALFILYSYFEIIRECLKSSEGRIKFIQTCLPHLIALMSFTITTIFDVMYSRYGSRNTPQTIRNIMAVVFLVIPPLLNPLVYGLNLTQIRIKIVTMCNRKINSVSYW</sequence>
<dbReference type="Proteomes" id="UP000736164">
    <property type="component" value="Unassembled WGS sequence"/>
</dbReference>
<dbReference type="EMBL" id="JAAWVO010055677">
    <property type="protein sequence ID" value="MBN3321541.1"/>
    <property type="molecule type" value="Genomic_DNA"/>
</dbReference>
<feature type="transmembrane region" description="Helical" evidence="13">
    <location>
        <begin position="377"/>
        <end position="399"/>
    </location>
</feature>
<keyword evidence="9" id="KW-1015">Disulfide bond</keyword>
<evidence type="ECO:0000256" key="11">
    <source>
        <dbReference type="ARBA" id="ARBA00023180"/>
    </source>
</evidence>
<keyword evidence="4 13" id="KW-0812">Transmembrane</keyword>
<feature type="transmembrane region" description="Helical" evidence="13">
    <location>
        <begin position="1222"/>
        <end position="1243"/>
    </location>
</feature>
<keyword evidence="3" id="KW-0716">Sensory transduction</keyword>
<keyword evidence="2" id="KW-1003">Cell membrane</keyword>
<evidence type="ECO:0000256" key="8">
    <source>
        <dbReference type="ARBA" id="ARBA00023136"/>
    </source>
</evidence>
<dbReference type="InterPro" id="IPR000725">
    <property type="entry name" value="Olfact_rcpt"/>
</dbReference>
<feature type="domain" description="G-protein coupled receptors family 1 profile" evidence="14">
    <location>
        <begin position="1383"/>
        <end position="1631"/>
    </location>
</feature>
<dbReference type="PROSITE" id="PS50262">
    <property type="entry name" value="G_PROTEIN_RECEP_F1_2"/>
    <property type="match status" value="5"/>
</dbReference>
<accession>A0A8J7P1F5</accession>
<evidence type="ECO:0000256" key="9">
    <source>
        <dbReference type="ARBA" id="ARBA00023157"/>
    </source>
</evidence>
<feature type="non-terminal residue" evidence="15">
    <location>
        <position position="1656"/>
    </location>
</feature>
<feature type="transmembrane region" description="Helical" evidence="13">
    <location>
        <begin position="798"/>
        <end position="815"/>
    </location>
</feature>
<protein>
    <submittedName>
        <fullName evidence="15">O52B2 protein</fullName>
    </submittedName>
</protein>
<evidence type="ECO:0000256" key="12">
    <source>
        <dbReference type="ARBA" id="ARBA00023224"/>
    </source>
</evidence>
<feature type="transmembrane region" description="Helical" evidence="13">
    <location>
        <begin position="1264"/>
        <end position="1290"/>
    </location>
</feature>
<feature type="transmembrane region" description="Helical" evidence="13">
    <location>
        <begin position="1483"/>
        <end position="1504"/>
    </location>
</feature>
<evidence type="ECO:0000259" key="14">
    <source>
        <dbReference type="PROSITE" id="PS50262"/>
    </source>
</evidence>
<keyword evidence="10" id="KW-0675">Receptor</keyword>
<feature type="domain" description="G-protein coupled receptors family 1 profile" evidence="14">
    <location>
        <begin position="39"/>
        <end position="289"/>
    </location>
</feature>
<feature type="transmembrane region" description="Helical" evidence="13">
    <location>
        <begin position="56"/>
        <end position="76"/>
    </location>
</feature>
<feature type="transmembrane region" description="Helical" evidence="13">
    <location>
        <begin position="139"/>
        <end position="160"/>
    </location>
</feature>
<evidence type="ECO:0000256" key="2">
    <source>
        <dbReference type="ARBA" id="ARBA00022475"/>
    </source>
</evidence>
<dbReference type="SUPFAM" id="SSF81321">
    <property type="entry name" value="Family A G protein-coupled receptor-like"/>
    <property type="match status" value="7"/>
</dbReference>
<evidence type="ECO:0000256" key="3">
    <source>
        <dbReference type="ARBA" id="ARBA00022606"/>
    </source>
</evidence>
<keyword evidence="5" id="KW-0552">Olfaction</keyword>
<feature type="transmembrane region" description="Helical" evidence="13">
    <location>
        <begin position="853"/>
        <end position="873"/>
    </location>
</feature>
<feature type="transmembrane region" description="Helical" evidence="13">
    <location>
        <begin position="1139"/>
        <end position="1162"/>
    </location>
</feature>
<dbReference type="PROSITE" id="PS00237">
    <property type="entry name" value="G_PROTEIN_RECEP_F1_1"/>
    <property type="match status" value="4"/>
</dbReference>
<evidence type="ECO:0000313" key="15">
    <source>
        <dbReference type="EMBL" id="MBN3321541.1"/>
    </source>
</evidence>
<keyword evidence="8 13" id="KW-0472">Membrane</keyword>
<dbReference type="InterPro" id="IPR052921">
    <property type="entry name" value="GPCR1_Superfamily_Member"/>
</dbReference>
<feature type="transmembrane region" description="Helical" evidence="13">
    <location>
        <begin position="548"/>
        <end position="568"/>
    </location>
</feature>
<feature type="transmembrane region" description="Helical" evidence="13">
    <location>
        <begin position="766"/>
        <end position="786"/>
    </location>
</feature>
<feature type="transmembrane region" description="Helical" evidence="13">
    <location>
        <begin position="23"/>
        <end position="49"/>
    </location>
</feature>
<feature type="transmembrane region" description="Helical" evidence="13">
    <location>
        <begin position="916"/>
        <end position="938"/>
    </location>
</feature>
<feature type="transmembrane region" description="Helical" evidence="13">
    <location>
        <begin position="1041"/>
        <end position="1063"/>
    </location>
</feature>
<dbReference type="FunFam" id="1.20.1070.10:FF:000024">
    <property type="entry name" value="Olfactory receptor"/>
    <property type="match status" value="5"/>
</dbReference>
<feature type="transmembrane region" description="Helical" evidence="13">
    <location>
        <begin position="96"/>
        <end position="118"/>
    </location>
</feature>
<feature type="domain" description="G-protein coupled receptors family 1 profile" evidence="14">
    <location>
        <begin position="320"/>
        <end position="686"/>
    </location>
</feature>
<feature type="transmembrane region" description="Helical" evidence="13">
    <location>
        <begin position="475"/>
        <end position="495"/>
    </location>
</feature>
<feature type="transmembrane region" description="Helical" evidence="13">
    <location>
        <begin position="1580"/>
        <end position="1599"/>
    </location>
</feature>
<feature type="transmembrane region" description="Helical" evidence="13">
    <location>
        <begin position="1401"/>
        <end position="1420"/>
    </location>
</feature>
<comment type="subcellular location">
    <subcellularLocation>
        <location evidence="1">Cell membrane</location>
        <topology evidence="1">Multi-pass membrane protein</topology>
    </subcellularLocation>
</comment>
<reference evidence="15" key="1">
    <citation type="journal article" date="2021" name="Cell">
        <title>Tracing the genetic footprints of vertebrate landing in non-teleost ray-finned fishes.</title>
        <authorList>
            <person name="Bi X."/>
            <person name="Wang K."/>
            <person name="Yang L."/>
            <person name="Pan H."/>
            <person name="Jiang H."/>
            <person name="Wei Q."/>
            <person name="Fang M."/>
            <person name="Yu H."/>
            <person name="Zhu C."/>
            <person name="Cai Y."/>
            <person name="He Y."/>
            <person name="Gan X."/>
            <person name="Zeng H."/>
            <person name="Yu D."/>
            <person name="Zhu Y."/>
            <person name="Jiang H."/>
            <person name="Qiu Q."/>
            <person name="Yang H."/>
            <person name="Zhang Y.E."/>
            <person name="Wang W."/>
            <person name="Zhu M."/>
            <person name="He S."/>
            <person name="Zhang G."/>
        </authorList>
    </citation>
    <scope>NUCLEOTIDE SEQUENCE</scope>
    <source>
        <strain evidence="15">Allg_001</strain>
    </source>
</reference>
<feature type="transmembrane region" description="Helical" evidence="13">
    <location>
        <begin position="670"/>
        <end position="690"/>
    </location>
</feature>
<feature type="transmembrane region" description="Helical" evidence="13">
    <location>
        <begin position="1538"/>
        <end position="1559"/>
    </location>
</feature>
<feature type="transmembrane region" description="Helical" evidence="13">
    <location>
        <begin position="516"/>
        <end position="536"/>
    </location>
</feature>
<dbReference type="PRINTS" id="PR00245">
    <property type="entry name" value="OLFACTORYR"/>
</dbReference>
<feature type="transmembrane region" description="Helical" evidence="13">
    <location>
        <begin position="969"/>
        <end position="994"/>
    </location>
</feature>
<dbReference type="GO" id="GO:0004984">
    <property type="term" value="F:olfactory receptor activity"/>
    <property type="evidence" value="ECO:0007669"/>
    <property type="project" value="InterPro"/>
</dbReference>
<feature type="transmembrane region" description="Helical" evidence="13">
    <location>
        <begin position="420"/>
        <end position="441"/>
    </location>
</feature>
<evidence type="ECO:0000256" key="1">
    <source>
        <dbReference type="ARBA" id="ARBA00004651"/>
    </source>
</evidence>
<organism evidence="15 16">
    <name type="scientific">Atractosteus spatula</name>
    <name type="common">Alligator gar</name>
    <name type="synonym">Lepisosteus spatula</name>
    <dbReference type="NCBI Taxonomy" id="7917"/>
    <lineage>
        <taxon>Eukaryota</taxon>
        <taxon>Metazoa</taxon>
        <taxon>Chordata</taxon>
        <taxon>Craniata</taxon>
        <taxon>Vertebrata</taxon>
        <taxon>Euteleostomi</taxon>
        <taxon>Actinopterygii</taxon>
        <taxon>Neopterygii</taxon>
        <taxon>Holostei</taxon>
        <taxon>Semionotiformes</taxon>
        <taxon>Lepisosteidae</taxon>
        <taxon>Atractosteus</taxon>
    </lineage>
</organism>
<feature type="transmembrane region" description="Helical" evidence="13">
    <location>
        <begin position="265"/>
        <end position="284"/>
    </location>
</feature>
<feature type="transmembrane region" description="Helical" evidence="13">
    <location>
        <begin position="1367"/>
        <end position="1389"/>
    </location>
</feature>
<comment type="caution">
    <text evidence="15">The sequence shown here is derived from an EMBL/GenBank/DDBJ whole genome shotgun (WGS) entry which is preliminary data.</text>
</comment>
<evidence type="ECO:0000256" key="5">
    <source>
        <dbReference type="ARBA" id="ARBA00022725"/>
    </source>
</evidence>
<feature type="transmembrane region" description="Helical" evidence="13">
    <location>
        <begin position="304"/>
        <end position="330"/>
    </location>
</feature>
<evidence type="ECO:0000256" key="6">
    <source>
        <dbReference type="ARBA" id="ARBA00022989"/>
    </source>
</evidence>
<feature type="non-terminal residue" evidence="15">
    <location>
        <position position="1"/>
    </location>
</feature>
<evidence type="ECO:0000256" key="10">
    <source>
        <dbReference type="ARBA" id="ARBA00023170"/>
    </source>
</evidence>
<feature type="transmembrane region" description="Helical" evidence="13">
    <location>
        <begin position="732"/>
        <end position="754"/>
    </location>
</feature>
<dbReference type="PANTHER" id="PTHR26451">
    <property type="entry name" value="G_PROTEIN_RECEP_F1_2 DOMAIN-CONTAINING PROTEIN"/>
    <property type="match status" value="1"/>
</dbReference>
<dbReference type="InterPro" id="IPR017452">
    <property type="entry name" value="GPCR_Rhodpsn_7TM"/>
</dbReference>
<dbReference type="GO" id="GO:0005549">
    <property type="term" value="F:odorant binding"/>
    <property type="evidence" value="ECO:0007669"/>
    <property type="project" value="TreeGrafter"/>
</dbReference>